<dbReference type="AlphaFoldDB" id="A0AAD9GL19"/>
<proteinExistence type="predicted"/>
<evidence type="ECO:0000313" key="2">
    <source>
        <dbReference type="EMBL" id="KAK1940395.1"/>
    </source>
</evidence>
<protein>
    <submittedName>
        <fullName evidence="2">Uncharacterized protein</fullName>
    </submittedName>
</protein>
<feature type="transmembrane region" description="Helical" evidence="1">
    <location>
        <begin position="143"/>
        <end position="164"/>
    </location>
</feature>
<comment type="caution">
    <text evidence="2">The sequence shown here is derived from an EMBL/GenBank/DDBJ whole genome shotgun (WGS) entry which is preliminary data.</text>
</comment>
<accession>A0AAD9GL19</accession>
<evidence type="ECO:0000313" key="3">
    <source>
        <dbReference type="Proteomes" id="UP001195914"/>
    </source>
</evidence>
<dbReference type="EMBL" id="JAHBMH010000003">
    <property type="protein sequence ID" value="KAK1940395.1"/>
    <property type="molecule type" value="Genomic_DNA"/>
</dbReference>
<keyword evidence="1" id="KW-0472">Membrane</keyword>
<organism evidence="2 3">
    <name type="scientific">Babesia divergens</name>
    <dbReference type="NCBI Taxonomy" id="32595"/>
    <lineage>
        <taxon>Eukaryota</taxon>
        <taxon>Sar</taxon>
        <taxon>Alveolata</taxon>
        <taxon>Apicomplexa</taxon>
        <taxon>Aconoidasida</taxon>
        <taxon>Piroplasmida</taxon>
        <taxon>Babesiidae</taxon>
        <taxon>Babesia</taxon>
    </lineage>
</organism>
<name>A0AAD9GL19_BABDI</name>
<sequence>MVKDRLLLNDVVDGVPATWHRNTFSGTLRGKNSRIPTQLVYPNGSFNVGVNVESVRLNHQCASSRHGGMFLKFARQQGTEPSSEDAQHYPVIVYTSPKAENRDNTLKAHIPLVFACIVYLVLVVSLGPRALNHPDATAKSTKFMWICWCSLADIFVLMFILRTRGYHDLMRLNTKLLVGALVGLSLHIESIFSLVLLAAHCIMAIVASYCQGRCTGKVFIISET</sequence>
<gene>
    <name evidence="2" type="ORF">X943_003867</name>
</gene>
<keyword evidence="3" id="KW-1185">Reference proteome</keyword>
<evidence type="ECO:0000256" key="1">
    <source>
        <dbReference type="SAM" id="Phobius"/>
    </source>
</evidence>
<feature type="transmembrane region" description="Helical" evidence="1">
    <location>
        <begin position="176"/>
        <end position="209"/>
    </location>
</feature>
<feature type="transmembrane region" description="Helical" evidence="1">
    <location>
        <begin position="112"/>
        <end position="131"/>
    </location>
</feature>
<keyword evidence="1" id="KW-0812">Transmembrane</keyword>
<reference evidence="2" key="1">
    <citation type="journal article" date="2014" name="Nucleic Acids Res.">
        <title>The evolutionary dynamics of variant antigen genes in Babesia reveal a history of genomic innovation underlying host-parasite interaction.</title>
        <authorList>
            <person name="Jackson A.P."/>
            <person name="Otto T.D."/>
            <person name="Darby A."/>
            <person name="Ramaprasad A."/>
            <person name="Xia D."/>
            <person name="Echaide I.E."/>
            <person name="Farber M."/>
            <person name="Gahlot S."/>
            <person name="Gamble J."/>
            <person name="Gupta D."/>
            <person name="Gupta Y."/>
            <person name="Jackson L."/>
            <person name="Malandrin L."/>
            <person name="Malas T.B."/>
            <person name="Moussa E."/>
            <person name="Nair M."/>
            <person name="Reid A.J."/>
            <person name="Sanders M."/>
            <person name="Sharma J."/>
            <person name="Tracey A."/>
            <person name="Quail M.A."/>
            <person name="Weir W."/>
            <person name="Wastling J.M."/>
            <person name="Hall N."/>
            <person name="Willadsen P."/>
            <person name="Lingelbach K."/>
            <person name="Shiels B."/>
            <person name="Tait A."/>
            <person name="Berriman M."/>
            <person name="Allred D.R."/>
            <person name="Pain A."/>
        </authorList>
    </citation>
    <scope>NUCLEOTIDE SEQUENCE</scope>
    <source>
        <strain evidence="2">1802A</strain>
    </source>
</reference>
<dbReference type="Proteomes" id="UP001195914">
    <property type="component" value="Unassembled WGS sequence"/>
</dbReference>
<keyword evidence="1" id="KW-1133">Transmembrane helix</keyword>
<reference evidence="2" key="2">
    <citation type="submission" date="2021-05" db="EMBL/GenBank/DDBJ databases">
        <authorList>
            <person name="Pain A."/>
        </authorList>
    </citation>
    <scope>NUCLEOTIDE SEQUENCE</scope>
    <source>
        <strain evidence="2">1802A</strain>
    </source>
</reference>